<accession>U6KKI3</accession>
<dbReference type="VEuPathDB" id="ToxoDB:EMH_0096070"/>
<organism evidence="2 3">
    <name type="scientific">Eimeria mitis</name>
    <dbReference type="NCBI Taxonomy" id="44415"/>
    <lineage>
        <taxon>Eukaryota</taxon>
        <taxon>Sar</taxon>
        <taxon>Alveolata</taxon>
        <taxon>Apicomplexa</taxon>
        <taxon>Conoidasida</taxon>
        <taxon>Coccidia</taxon>
        <taxon>Eucoccidiorida</taxon>
        <taxon>Eimeriorina</taxon>
        <taxon>Eimeriidae</taxon>
        <taxon>Eimeria</taxon>
    </lineage>
</organism>
<dbReference type="Proteomes" id="UP000030744">
    <property type="component" value="Unassembled WGS sequence"/>
</dbReference>
<dbReference type="Gene3D" id="1.10.1300.10">
    <property type="entry name" value="3'5'-cyclic nucleotide phosphodiesterase, catalytic domain"/>
    <property type="match status" value="1"/>
</dbReference>
<feature type="chain" id="PRO_5004672820" description="PDEase domain-containing protein" evidence="1">
    <location>
        <begin position="19"/>
        <end position="67"/>
    </location>
</feature>
<dbReference type="AlphaFoldDB" id="U6KKI3"/>
<dbReference type="GeneID" id="60404707"/>
<proteinExistence type="predicted"/>
<name>U6KKI3_9EIME</name>
<dbReference type="GO" id="GO:0004114">
    <property type="term" value="F:3',5'-cyclic-nucleotide phosphodiesterase activity"/>
    <property type="evidence" value="ECO:0007669"/>
    <property type="project" value="InterPro"/>
</dbReference>
<keyword evidence="3" id="KW-1185">Reference proteome</keyword>
<dbReference type="SUPFAM" id="SSF109604">
    <property type="entry name" value="HD-domain/PDEase-like"/>
    <property type="match status" value="1"/>
</dbReference>
<dbReference type="GO" id="GO:0007165">
    <property type="term" value="P:signal transduction"/>
    <property type="evidence" value="ECO:0007669"/>
    <property type="project" value="InterPro"/>
</dbReference>
<evidence type="ECO:0000313" key="2">
    <source>
        <dbReference type="EMBL" id="CDJ36787.1"/>
    </source>
</evidence>
<dbReference type="EMBL" id="HG736866">
    <property type="protein sequence ID" value="CDJ36787.1"/>
    <property type="molecule type" value="Genomic_DNA"/>
</dbReference>
<keyword evidence="1" id="KW-0732">Signal</keyword>
<dbReference type="InterPro" id="IPR036971">
    <property type="entry name" value="PDEase_catalytic_dom_sf"/>
</dbReference>
<dbReference type="OrthoDB" id="347983at2759"/>
<evidence type="ECO:0000256" key="1">
    <source>
        <dbReference type="SAM" id="SignalP"/>
    </source>
</evidence>
<sequence>MLQRVGWVLLRPFVSLLGCGNTPVIQLLQHIEAGYDPDIPYHTATHAAQVAHAAMVLNTKLDLDPGK</sequence>
<gene>
    <name evidence="2" type="ORF">EMH_0096070</name>
</gene>
<reference evidence="2" key="1">
    <citation type="submission" date="2013-10" db="EMBL/GenBank/DDBJ databases">
        <title>Genomic analysis of the causative agents of coccidiosis in chickens.</title>
        <authorList>
            <person name="Reid A.J."/>
            <person name="Blake D."/>
            <person name="Billington K."/>
            <person name="Browne H."/>
            <person name="Dunn M."/>
            <person name="Hung S."/>
            <person name="Kawahara F."/>
            <person name="Miranda-Saavedra D."/>
            <person name="Mourier T."/>
            <person name="Nagra H."/>
            <person name="Otto T.D."/>
            <person name="Rawlings N."/>
            <person name="Sanchez A."/>
            <person name="Sanders M."/>
            <person name="Subramaniam C."/>
            <person name="Tay Y."/>
            <person name="Dear P."/>
            <person name="Doerig C."/>
            <person name="Gruber A."/>
            <person name="Parkinson J."/>
            <person name="Shirley M."/>
            <person name="Wan K.L."/>
            <person name="Berriman M."/>
            <person name="Tomley F."/>
            <person name="Pain A."/>
        </authorList>
    </citation>
    <scope>NUCLEOTIDE SEQUENCE [LARGE SCALE GENOMIC DNA]</scope>
    <source>
        <strain evidence="2">Houghton</strain>
    </source>
</reference>
<evidence type="ECO:0000313" key="3">
    <source>
        <dbReference type="Proteomes" id="UP000030744"/>
    </source>
</evidence>
<feature type="signal peptide" evidence="1">
    <location>
        <begin position="1"/>
        <end position="18"/>
    </location>
</feature>
<dbReference type="RefSeq" id="XP_037879075.1">
    <property type="nucleotide sequence ID" value="XM_038023221.1"/>
</dbReference>
<evidence type="ECO:0008006" key="4">
    <source>
        <dbReference type="Google" id="ProtNLM"/>
    </source>
</evidence>
<reference evidence="2" key="2">
    <citation type="submission" date="2013-10" db="EMBL/GenBank/DDBJ databases">
        <authorList>
            <person name="Aslett M."/>
        </authorList>
    </citation>
    <scope>NUCLEOTIDE SEQUENCE [LARGE SCALE GENOMIC DNA]</scope>
    <source>
        <strain evidence="2">Houghton</strain>
    </source>
</reference>
<protein>
    <recommendedName>
        <fullName evidence="4">PDEase domain-containing protein</fullName>
    </recommendedName>
</protein>